<evidence type="ECO:0000313" key="1">
    <source>
        <dbReference type="EMBL" id="GGA77154.1"/>
    </source>
</evidence>
<comment type="caution">
    <text evidence="1">The sequence shown here is derived from an EMBL/GenBank/DDBJ whole genome shotgun (WGS) entry which is preliminary data.</text>
</comment>
<dbReference type="Proteomes" id="UP000613512">
    <property type="component" value="Unassembled WGS sequence"/>
</dbReference>
<organism evidence="1 2">
    <name type="scientific">Ornithinibacillus halotolerans</name>
    <dbReference type="NCBI Taxonomy" id="1274357"/>
    <lineage>
        <taxon>Bacteria</taxon>
        <taxon>Bacillati</taxon>
        <taxon>Bacillota</taxon>
        <taxon>Bacilli</taxon>
        <taxon>Bacillales</taxon>
        <taxon>Bacillaceae</taxon>
        <taxon>Ornithinibacillus</taxon>
    </lineage>
</organism>
<dbReference type="EMBL" id="BMEY01000009">
    <property type="protein sequence ID" value="GGA77154.1"/>
    <property type="molecule type" value="Genomic_DNA"/>
</dbReference>
<reference evidence="1" key="1">
    <citation type="journal article" date="2014" name="Int. J. Syst. Evol. Microbiol.">
        <title>Complete genome sequence of Corynebacterium casei LMG S-19264T (=DSM 44701T), isolated from a smear-ripened cheese.</title>
        <authorList>
            <consortium name="US DOE Joint Genome Institute (JGI-PGF)"/>
            <person name="Walter F."/>
            <person name="Albersmeier A."/>
            <person name="Kalinowski J."/>
            <person name="Ruckert C."/>
        </authorList>
    </citation>
    <scope>NUCLEOTIDE SEQUENCE</scope>
    <source>
        <strain evidence="1">CGMCC 1.12408</strain>
    </source>
</reference>
<accession>A0A916RYZ8</accession>
<protein>
    <submittedName>
        <fullName evidence="1">Uncharacterized protein</fullName>
    </submittedName>
</protein>
<reference evidence="1" key="2">
    <citation type="submission" date="2020-09" db="EMBL/GenBank/DDBJ databases">
        <authorList>
            <person name="Sun Q."/>
            <person name="Zhou Y."/>
        </authorList>
    </citation>
    <scope>NUCLEOTIDE SEQUENCE</scope>
    <source>
        <strain evidence="1">CGMCC 1.12408</strain>
    </source>
</reference>
<sequence length="182" mass="20275">MVKEAELTDREDAILNTLSDKAFLFDFKVEDDYQGVTVWIEKYESGKFVNEIGSIGSSLKEKEGTIVFTTEKNPDEQNEGTYHIGIHTSGGVGTGTGNENFPDNVPNMSTTWGNIMDEGIPINEGELVLAGIGYSDKNSIYGFTTSFFENPESHMSDLEQYNVAYLLKVQFTKSNISEIDRE</sequence>
<proteinExistence type="predicted"/>
<gene>
    <name evidence="1" type="ORF">GCM10008025_20970</name>
</gene>
<name>A0A916RYZ8_9BACI</name>
<dbReference type="AlphaFoldDB" id="A0A916RYZ8"/>
<keyword evidence="2" id="KW-1185">Reference proteome</keyword>
<evidence type="ECO:0000313" key="2">
    <source>
        <dbReference type="Proteomes" id="UP000613512"/>
    </source>
</evidence>